<feature type="compositionally biased region" description="Basic and acidic residues" evidence="1">
    <location>
        <begin position="140"/>
        <end position="155"/>
    </location>
</feature>
<gene>
    <name evidence="2" type="ORF">SLAVMIC_00132</name>
</gene>
<protein>
    <submittedName>
        <fullName evidence="2">Uncharacterized protein</fullName>
    </submittedName>
</protein>
<name>A0A8D9FQT7_9VIRU</name>
<proteinExistence type="predicted"/>
<reference evidence="2" key="1">
    <citation type="submission" date="2021-06" db="EMBL/GenBank/DDBJ databases">
        <authorList>
            <person name="Gannon L."/>
            <person name="Redgwell R T."/>
            <person name="Michniewski S."/>
            <person name="Harrison D C."/>
            <person name="Millard A."/>
        </authorList>
    </citation>
    <scope>NUCLEOTIDE SEQUENCE</scope>
</reference>
<organism evidence="2">
    <name type="scientific">uncultured marine phage</name>
    <dbReference type="NCBI Taxonomy" id="707152"/>
    <lineage>
        <taxon>Viruses</taxon>
        <taxon>environmental samples</taxon>
    </lineage>
</organism>
<evidence type="ECO:0000256" key="1">
    <source>
        <dbReference type="SAM" id="MobiDB-lite"/>
    </source>
</evidence>
<feature type="region of interest" description="Disordered" evidence="1">
    <location>
        <begin position="140"/>
        <end position="167"/>
    </location>
</feature>
<evidence type="ECO:0000313" key="2">
    <source>
        <dbReference type="EMBL" id="CAG7579864.1"/>
    </source>
</evidence>
<sequence>MKRYNEFIKENIGNPIVRSNNNRRFWLVTEATPNSELVDIITEVDAPSIFRIGRGSDMENDDQVEIFTYEEKEEAFKLANQRLKDVKGIVTNEGWYEDDYSSWDIEHLKDHLTKLNQSIADFFGNEPNPNYHDRGYQDKVEERNEVESEIEKRNSTNESIDIGDPDDIEEGDLVDFGAYGELYVCNPYYSDTYFWVTDDEDERTNSGASGWTILKSLAKRIIEPNKDYGY</sequence>
<accession>A0A8D9FQT7</accession>
<dbReference type="EMBL" id="OU342829">
    <property type="protein sequence ID" value="CAG7579864.1"/>
    <property type="molecule type" value="Genomic_DNA"/>
</dbReference>